<protein>
    <submittedName>
        <fullName evidence="2">Uncharacterized protein</fullName>
    </submittedName>
</protein>
<keyword evidence="1" id="KW-0812">Transmembrane</keyword>
<organism evidence="2">
    <name type="scientific">uncultured Acidimicrobiales bacterium</name>
    <dbReference type="NCBI Taxonomy" id="310071"/>
    <lineage>
        <taxon>Bacteria</taxon>
        <taxon>Bacillati</taxon>
        <taxon>Actinomycetota</taxon>
        <taxon>Acidimicrobiia</taxon>
        <taxon>Acidimicrobiales</taxon>
        <taxon>environmental samples</taxon>
    </lineage>
</organism>
<evidence type="ECO:0000256" key="1">
    <source>
        <dbReference type="SAM" id="Phobius"/>
    </source>
</evidence>
<keyword evidence="1" id="KW-0472">Membrane</keyword>
<gene>
    <name evidence="2" type="ORF">AVDCRST_MAG10-3137</name>
</gene>
<reference evidence="2" key="1">
    <citation type="submission" date="2020-02" db="EMBL/GenBank/DDBJ databases">
        <authorList>
            <person name="Meier V. D."/>
        </authorList>
    </citation>
    <scope>NUCLEOTIDE SEQUENCE</scope>
    <source>
        <strain evidence="2">AVDCRST_MAG10</strain>
    </source>
</reference>
<dbReference type="AlphaFoldDB" id="A0A6J4J5U6"/>
<evidence type="ECO:0000313" key="2">
    <source>
        <dbReference type="EMBL" id="CAA9269214.1"/>
    </source>
</evidence>
<proteinExistence type="predicted"/>
<feature type="transmembrane region" description="Helical" evidence="1">
    <location>
        <begin position="7"/>
        <end position="30"/>
    </location>
</feature>
<keyword evidence="1" id="KW-1133">Transmembrane helix</keyword>
<sequence length="31" mass="3095">MRKLIPVVGPLLAAVVAMVPIVGVLLAGILA</sequence>
<dbReference type="EMBL" id="CADCTB010000194">
    <property type="protein sequence ID" value="CAA9269214.1"/>
    <property type="molecule type" value="Genomic_DNA"/>
</dbReference>
<name>A0A6J4J5U6_9ACTN</name>
<accession>A0A6J4J5U6</accession>